<dbReference type="EMBL" id="GG662371">
    <property type="protein sequence ID" value="EAS05446.2"/>
    <property type="molecule type" value="Genomic_DNA"/>
</dbReference>
<protein>
    <submittedName>
        <fullName evidence="2">Uncharacterized protein</fullName>
    </submittedName>
</protein>
<dbReference type="AlphaFoldDB" id="Q24CC8"/>
<dbReference type="InParanoid" id="Q24CC8"/>
<feature type="region of interest" description="Disordered" evidence="1">
    <location>
        <begin position="46"/>
        <end position="88"/>
    </location>
</feature>
<accession>Q24CC8</accession>
<feature type="compositionally biased region" description="Polar residues" evidence="1">
    <location>
        <begin position="54"/>
        <end position="79"/>
    </location>
</feature>
<dbReference type="Proteomes" id="UP000009168">
    <property type="component" value="Unassembled WGS sequence"/>
</dbReference>
<proteinExistence type="predicted"/>
<dbReference type="HOGENOM" id="CLU_609046_0_0_1"/>
<dbReference type="RefSeq" id="XP_001025691.2">
    <property type="nucleotide sequence ID" value="XM_001025691.2"/>
</dbReference>
<sequence length="562" mass="66457">MIVKSLIYRSFQQVSRLSITNSYFIAKVNSNKPKLEKFSQKLESISGKKEDPNIQATKPSKKQQNTQQSFRSRVNNNIRQKQRIEENPFKSVQDQDLDQFKQEDLEQFEQFSECIDQKKYEQAAMILQDILDNLEESKAHSDALQMLELQNSLYLYSRKYLDAYLVRSNISKYMEYAPTNYQKEELQNQVIKYFYQLIFTHQLQAEMDLDILYKNHYRQLPEEKKALFDLAIAVGHFISPDKEAQEKGVSFILNCIKNTQNKQILSYAFYNLGVYQFQLLEDPKKFMEEVIQNEQTQDEMKKRIQNVMNKINQKEKILISDLSNSLQNILTAINLNNLNVSVYSIQDILNNKHNLILCDKFSTKALLFLAQNYNLFNIQIAKSLRLQLMHFAYQIATQRKQHQQKANFLYASLFADIQKPEEAKKLLMQNLQDTSDPNQDPIRYETLQLLSLIDFENKYKFKKMAKEVIVKDNLQYWCLKLQDFELQPLHIIPESELKLVSEEELSEYKDYLEEGDGESDQYYTSEGEESETDVEVEYIKKWEKQLEQAGLDINKLKSNYLK</sequence>
<evidence type="ECO:0000256" key="1">
    <source>
        <dbReference type="SAM" id="MobiDB-lite"/>
    </source>
</evidence>
<organism evidence="2 3">
    <name type="scientific">Tetrahymena thermophila (strain SB210)</name>
    <dbReference type="NCBI Taxonomy" id="312017"/>
    <lineage>
        <taxon>Eukaryota</taxon>
        <taxon>Sar</taxon>
        <taxon>Alveolata</taxon>
        <taxon>Ciliophora</taxon>
        <taxon>Intramacronucleata</taxon>
        <taxon>Oligohymenophorea</taxon>
        <taxon>Hymenostomatida</taxon>
        <taxon>Tetrahymenina</taxon>
        <taxon>Tetrahymenidae</taxon>
        <taxon>Tetrahymena</taxon>
    </lineage>
</organism>
<name>Q24CC8_TETTS</name>
<evidence type="ECO:0000313" key="2">
    <source>
        <dbReference type="EMBL" id="EAS05446.2"/>
    </source>
</evidence>
<dbReference type="KEGG" id="tet:TTHERM_01079230"/>
<gene>
    <name evidence="2" type="ORF">TTHERM_01079230</name>
</gene>
<evidence type="ECO:0000313" key="3">
    <source>
        <dbReference type="Proteomes" id="UP000009168"/>
    </source>
</evidence>
<keyword evidence="3" id="KW-1185">Reference proteome</keyword>
<dbReference type="GeneID" id="7826373"/>
<reference evidence="3" key="1">
    <citation type="journal article" date="2006" name="PLoS Biol.">
        <title>Macronuclear genome sequence of the ciliate Tetrahymena thermophila, a model eukaryote.</title>
        <authorList>
            <person name="Eisen J.A."/>
            <person name="Coyne R.S."/>
            <person name="Wu M."/>
            <person name="Wu D."/>
            <person name="Thiagarajan M."/>
            <person name="Wortman J.R."/>
            <person name="Badger J.H."/>
            <person name="Ren Q."/>
            <person name="Amedeo P."/>
            <person name="Jones K.M."/>
            <person name="Tallon L.J."/>
            <person name="Delcher A.L."/>
            <person name="Salzberg S.L."/>
            <person name="Silva J.C."/>
            <person name="Haas B.J."/>
            <person name="Majoros W.H."/>
            <person name="Farzad M."/>
            <person name="Carlton J.M."/>
            <person name="Smith R.K. Jr."/>
            <person name="Garg J."/>
            <person name="Pearlman R.E."/>
            <person name="Karrer K.M."/>
            <person name="Sun L."/>
            <person name="Manning G."/>
            <person name="Elde N.C."/>
            <person name="Turkewitz A.P."/>
            <person name="Asai D.J."/>
            <person name="Wilkes D.E."/>
            <person name="Wang Y."/>
            <person name="Cai H."/>
            <person name="Collins K."/>
            <person name="Stewart B.A."/>
            <person name="Lee S.R."/>
            <person name="Wilamowska K."/>
            <person name="Weinberg Z."/>
            <person name="Ruzzo W.L."/>
            <person name="Wloga D."/>
            <person name="Gaertig J."/>
            <person name="Frankel J."/>
            <person name="Tsao C.-C."/>
            <person name="Gorovsky M.A."/>
            <person name="Keeling P.J."/>
            <person name="Waller R.F."/>
            <person name="Patron N.J."/>
            <person name="Cherry J.M."/>
            <person name="Stover N.A."/>
            <person name="Krieger C.J."/>
            <person name="del Toro C."/>
            <person name="Ryder H.F."/>
            <person name="Williamson S.C."/>
            <person name="Barbeau R.A."/>
            <person name="Hamilton E.P."/>
            <person name="Orias E."/>
        </authorList>
    </citation>
    <scope>NUCLEOTIDE SEQUENCE [LARGE SCALE GENOMIC DNA]</scope>
    <source>
        <strain evidence="3">SB210</strain>
    </source>
</reference>